<keyword evidence="1" id="KW-0732">Signal</keyword>
<dbReference type="AlphaFoldDB" id="A0A2M3YWC2"/>
<proteinExistence type="predicted"/>
<evidence type="ECO:0000256" key="1">
    <source>
        <dbReference type="SAM" id="SignalP"/>
    </source>
</evidence>
<dbReference type="EMBL" id="GGFF01000094">
    <property type="protein sequence ID" value="MBW20561.1"/>
    <property type="molecule type" value="Transcribed_RNA"/>
</dbReference>
<protein>
    <submittedName>
        <fullName evidence="2">Putative secreted protein</fullName>
    </submittedName>
</protein>
<accession>A0A2M3YWC2</accession>
<reference evidence="2" key="1">
    <citation type="submission" date="2018-01" db="EMBL/GenBank/DDBJ databases">
        <title>An insight into the sialome of Amazonian anophelines.</title>
        <authorList>
            <person name="Ribeiro J.M."/>
            <person name="Scarpassa V."/>
            <person name="Calvo E."/>
        </authorList>
    </citation>
    <scope>NUCLEOTIDE SEQUENCE</scope>
    <source>
        <tissue evidence="2">Salivary glands</tissue>
    </source>
</reference>
<feature type="signal peptide" evidence="1">
    <location>
        <begin position="1"/>
        <end position="19"/>
    </location>
</feature>
<feature type="chain" id="PRO_5014856696" evidence="1">
    <location>
        <begin position="20"/>
        <end position="143"/>
    </location>
</feature>
<name>A0A2M3YWC2_9DIPT</name>
<organism evidence="2">
    <name type="scientific">Anopheles nuneztovari</name>
    <dbReference type="NCBI Taxonomy" id="30067"/>
    <lineage>
        <taxon>Eukaryota</taxon>
        <taxon>Metazoa</taxon>
        <taxon>Ecdysozoa</taxon>
        <taxon>Arthropoda</taxon>
        <taxon>Hexapoda</taxon>
        <taxon>Insecta</taxon>
        <taxon>Pterygota</taxon>
        <taxon>Neoptera</taxon>
        <taxon>Endopterygota</taxon>
        <taxon>Diptera</taxon>
        <taxon>Nematocera</taxon>
        <taxon>Culicoidea</taxon>
        <taxon>Culicidae</taxon>
        <taxon>Anophelinae</taxon>
        <taxon>Anopheles</taxon>
    </lineage>
</organism>
<sequence>MKLLVLSVVLCALVAGSSAQSTKSSNIVKIQQAVGAILGQMSIIPSAVRQVIAGTDSQNNINKALAAIAAVQPQYNYFSSTYTSAVSSAQASNLNGAITTFKSAITDLESALKQAPVDPTKLTSSLSTLETAFMKLGSVVYMM</sequence>
<evidence type="ECO:0000313" key="2">
    <source>
        <dbReference type="EMBL" id="MBW20561.1"/>
    </source>
</evidence>